<comment type="caution">
    <text evidence="6">The sequence shown here is derived from an EMBL/GenBank/DDBJ whole genome shotgun (WGS) entry which is preliminary data.</text>
</comment>
<dbReference type="InterPro" id="IPR055462">
    <property type="entry name" value="DUF7034"/>
</dbReference>
<evidence type="ECO:0000313" key="6">
    <source>
        <dbReference type="EMBL" id="MFC5492455.1"/>
    </source>
</evidence>
<dbReference type="PROSITE" id="PS50853">
    <property type="entry name" value="FN3"/>
    <property type="match status" value="7"/>
</dbReference>
<feature type="domain" description="Fibronectin type-III" evidence="5">
    <location>
        <begin position="749"/>
        <end position="839"/>
    </location>
</feature>
<keyword evidence="4" id="KW-0732">Signal</keyword>
<evidence type="ECO:0000256" key="4">
    <source>
        <dbReference type="SAM" id="SignalP"/>
    </source>
</evidence>
<dbReference type="RefSeq" id="WP_345170781.1">
    <property type="nucleotide sequence ID" value="NZ_BAABFQ010000003.1"/>
</dbReference>
<dbReference type="Proteomes" id="UP001595956">
    <property type="component" value="Unassembled WGS sequence"/>
</dbReference>
<dbReference type="InterPro" id="IPR013783">
    <property type="entry name" value="Ig-like_fold"/>
</dbReference>
<dbReference type="SMART" id="SM00060">
    <property type="entry name" value="FN3"/>
    <property type="match status" value="7"/>
</dbReference>
<keyword evidence="3" id="KW-0624">Polysaccharide degradation</keyword>
<dbReference type="EMBL" id="JBHSMD010000002">
    <property type="protein sequence ID" value="MFC5492455.1"/>
    <property type="molecule type" value="Genomic_DNA"/>
</dbReference>
<dbReference type="CDD" id="cd00063">
    <property type="entry name" value="FN3"/>
    <property type="match status" value="7"/>
</dbReference>
<dbReference type="PANTHER" id="PTHR13817:SF73">
    <property type="entry name" value="FIBRONECTIN TYPE-III DOMAIN-CONTAINING PROTEIN"/>
    <property type="match status" value="1"/>
</dbReference>
<evidence type="ECO:0000259" key="5">
    <source>
        <dbReference type="PROSITE" id="PS50853"/>
    </source>
</evidence>
<feature type="domain" description="Fibronectin type-III" evidence="5">
    <location>
        <begin position="932"/>
        <end position="1019"/>
    </location>
</feature>
<proteinExistence type="predicted"/>
<keyword evidence="3" id="KW-0119">Carbohydrate metabolism</keyword>
<dbReference type="PRINTS" id="PR00014">
    <property type="entry name" value="FNTYPEIII"/>
</dbReference>
<dbReference type="InterPro" id="IPR050964">
    <property type="entry name" value="Striated_Muscle_Regulatory"/>
</dbReference>
<feature type="domain" description="Fibronectin type-III" evidence="5">
    <location>
        <begin position="658"/>
        <end position="748"/>
    </location>
</feature>
<dbReference type="InterPro" id="IPR036116">
    <property type="entry name" value="FN3_sf"/>
</dbReference>
<organism evidence="6 7">
    <name type="scientific">Nocardioides caricicola</name>
    <dbReference type="NCBI Taxonomy" id="634770"/>
    <lineage>
        <taxon>Bacteria</taxon>
        <taxon>Bacillati</taxon>
        <taxon>Actinomycetota</taxon>
        <taxon>Actinomycetes</taxon>
        <taxon>Propionibacteriales</taxon>
        <taxon>Nocardioidaceae</taxon>
        <taxon>Nocardioides</taxon>
    </lineage>
</organism>
<protein>
    <submittedName>
        <fullName evidence="6">Fibronectin type III domain-containing protein</fullName>
    </submittedName>
</protein>
<keyword evidence="7" id="KW-1185">Reference proteome</keyword>
<dbReference type="Pfam" id="PF00041">
    <property type="entry name" value="fn3"/>
    <property type="match status" value="7"/>
</dbReference>
<dbReference type="InterPro" id="IPR003961">
    <property type="entry name" value="FN3_dom"/>
</dbReference>
<evidence type="ECO:0000256" key="3">
    <source>
        <dbReference type="ARBA" id="ARBA00023326"/>
    </source>
</evidence>
<dbReference type="Gene3D" id="2.60.40.10">
    <property type="entry name" value="Immunoglobulins"/>
    <property type="match status" value="7"/>
</dbReference>
<feature type="domain" description="Fibronectin type-III" evidence="5">
    <location>
        <begin position="476"/>
        <end position="566"/>
    </location>
</feature>
<evidence type="ECO:0000256" key="1">
    <source>
        <dbReference type="ARBA" id="ARBA00022737"/>
    </source>
</evidence>
<keyword evidence="2" id="KW-0378">Hydrolase</keyword>
<name>A0ABW0MVU3_9ACTN</name>
<gene>
    <name evidence="6" type="ORF">ACFPKY_05070</name>
</gene>
<keyword evidence="1" id="KW-0677">Repeat</keyword>
<dbReference type="SUPFAM" id="SSF49265">
    <property type="entry name" value="Fibronectin type III"/>
    <property type="match status" value="4"/>
</dbReference>
<feature type="signal peptide" evidence="4">
    <location>
        <begin position="1"/>
        <end position="27"/>
    </location>
</feature>
<sequence length="1019" mass="102097">MSRSRLVLVSILSVALLGVGVGTPAEAAVDTAPPTLVTFDFTPKTVDVSAGAQQVAVTAQITDATGVDSPRVRVTSDSTTQASAYADLTLTAGDAQNGIYAATVTVPAGAAAGAWSVSLDALGDTIGNYAGAKSTHPTKLAVVDDDADLDPPALTDFSFTPSTVDVSSGPRDVVITAWITDATGTATPQVTVSSDQTDHAVGPLDMVRIAGDDHEGIYQATATILNGAAAGAWTVTLDPLADTLGNRELNHHRHPTALTVLDVHPDTAAPVLEDYAFTPTTVDVSAGAQQVTVTARITDATGAVAPAVSIESDSTGQVVGPITLSRTSGDARDGTYRATATIPTTAAPGTWAVVLPPLRDALGNREPTQHTHWARLTVLNQPVAVPEPPTAVSAVRADRSAQVSWTPGASNGSPITSFTVKASPGGATRTASGNQTSTLFPGLTNGTAYTFTVTATSANGSSRPSLPSTAVTPAAIPAPPTAVTAVRGDRSAQVTWTPGSNNGYPITSYTVTTQPGGAVKTVTGTMSTTTITGLTNGNPYTFTVTATNANGASLPSLPSAAIAPAAVPAAPTAVTAVRGDKMAQVTWTPGADNGSPITGFTITASPGGATMTVSRERDSATIGNLSNGVAYTFTVRATNAVGTSAASTASPAVTPATVPSAPAGVIATRADKSAVVTWTPAVDNGAAITGYTVTASPGGATVVLTGTKTTTTFKDLINGLTYSFTVTATNAVGTSLPSPASATVTPAAVPAPPVGVIAARGDKSAVVTWTPAADNGSPVTAYTITASPGGATMSVAGTMSTAKVIGLANGTPYTFTVKAINALGSSPASPASAAVIPATVPGTPTEVNATRGPRSAVVSWRAPADNGSPITGYTVTINPGGTTATVAGTRTRTTIKGLSNGTSYTFTVSATNTVGASPESLSSPAVIPAGRPPRIEDVQATVDGRTVTITWAAPEDNGAPVITYVVSVDPGRAAKTVLPENQSAVFERLNPGTYRFSVAATNYLGVGKRSKKITVRVPR</sequence>
<evidence type="ECO:0000256" key="2">
    <source>
        <dbReference type="ARBA" id="ARBA00023295"/>
    </source>
</evidence>
<feature type="domain" description="Fibronectin type-III" evidence="5">
    <location>
        <begin position="385"/>
        <end position="475"/>
    </location>
</feature>
<keyword evidence="2" id="KW-0326">Glycosidase</keyword>
<accession>A0ABW0MVU3</accession>
<dbReference type="PANTHER" id="PTHR13817">
    <property type="entry name" value="TITIN"/>
    <property type="match status" value="1"/>
</dbReference>
<feature type="domain" description="Fibronectin type-III" evidence="5">
    <location>
        <begin position="840"/>
        <end position="930"/>
    </location>
</feature>
<reference evidence="7" key="1">
    <citation type="journal article" date="2019" name="Int. J. Syst. Evol. Microbiol.">
        <title>The Global Catalogue of Microorganisms (GCM) 10K type strain sequencing project: providing services to taxonomists for standard genome sequencing and annotation.</title>
        <authorList>
            <consortium name="The Broad Institute Genomics Platform"/>
            <consortium name="The Broad Institute Genome Sequencing Center for Infectious Disease"/>
            <person name="Wu L."/>
            <person name="Ma J."/>
        </authorList>
    </citation>
    <scope>NUCLEOTIDE SEQUENCE [LARGE SCALE GENOMIC DNA]</scope>
    <source>
        <strain evidence="7">KACC 13778</strain>
    </source>
</reference>
<feature type="domain" description="Fibronectin type-III" evidence="5">
    <location>
        <begin position="567"/>
        <end position="657"/>
    </location>
</feature>
<evidence type="ECO:0000313" key="7">
    <source>
        <dbReference type="Proteomes" id="UP001595956"/>
    </source>
</evidence>
<feature type="chain" id="PRO_5047185995" evidence="4">
    <location>
        <begin position="28"/>
        <end position="1019"/>
    </location>
</feature>
<dbReference type="Pfam" id="PF23033">
    <property type="entry name" value="DUF7034"/>
    <property type="match status" value="1"/>
</dbReference>